<gene>
    <name evidence="9" type="primary">msrB</name>
    <name evidence="11" type="ORF">RED65_09629</name>
</gene>
<dbReference type="GO" id="GO:0030091">
    <property type="term" value="P:protein repair"/>
    <property type="evidence" value="ECO:0007669"/>
    <property type="project" value="InterPro"/>
</dbReference>
<comment type="cofactor">
    <cofactor evidence="9">
        <name>Zn(2+)</name>
        <dbReference type="ChEBI" id="CHEBI:29105"/>
    </cofactor>
    <text evidence="9">Binds 1 zinc ion per subunit. The zinc ion is important for the structural integrity of the protein.</text>
</comment>
<evidence type="ECO:0000313" key="12">
    <source>
        <dbReference type="Proteomes" id="UP000004263"/>
    </source>
</evidence>
<dbReference type="InterPro" id="IPR002579">
    <property type="entry name" value="Met_Sox_Rdtase_MsrB_dom"/>
</dbReference>
<dbReference type="GO" id="GO:0006979">
    <property type="term" value="P:response to oxidative stress"/>
    <property type="evidence" value="ECO:0007669"/>
    <property type="project" value="InterPro"/>
</dbReference>
<evidence type="ECO:0000256" key="2">
    <source>
        <dbReference type="ARBA" id="ARBA00012499"/>
    </source>
</evidence>
<dbReference type="STRING" id="207949.RED65_09629"/>
<evidence type="ECO:0000256" key="9">
    <source>
        <dbReference type="HAMAP-Rule" id="MF_01400"/>
    </source>
</evidence>
<dbReference type="AlphaFoldDB" id="Q1N6F0"/>
<dbReference type="Proteomes" id="UP000004263">
    <property type="component" value="Unassembled WGS sequence"/>
</dbReference>
<evidence type="ECO:0000313" key="11">
    <source>
        <dbReference type="EMBL" id="EAT13642.1"/>
    </source>
</evidence>
<name>Q1N6F0_9GAMM</name>
<evidence type="ECO:0000256" key="1">
    <source>
        <dbReference type="ARBA" id="ARBA00007174"/>
    </source>
</evidence>
<dbReference type="NCBIfam" id="TIGR00357">
    <property type="entry name" value="peptide-methionine (R)-S-oxide reductase MsrB"/>
    <property type="match status" value="1"/>
</dbReference>
<dbReference type="HOGENOM" id="CLU_031040_8_5_6"/>
<sequence>MNTSNFFKPRRVITRICKRVDNTLLSLFHPNEIRKLSLDFEEKEDVVVSKIVKSEQEWREQLDPDVYHVTREKGTERPFTGKLNQNKETGVYHCICCGEPLFSSSGKYDSGCGWPSFYEPLPNAPIEEHKDTSHGMIRTEITCGKCDAHLGHVFPDGPAPTGIRYCVNSVSLDFEKKEDE</sequence>
<dbReference type="InterPro" id="IPR028427">
    <property type="entry name" value="Met_Sox_Rdtase_MsrB"/>
</dbReference>
<dbReference type="GO" id="GO:0033743">
    <property type="term" value="F:peptide-methionine (R)-S-oxide reductase activity"/>
    <property type="evidence" value="ECO:0007669"/>
    <property type="project" value="UniProtKB-UniRule"/>
</dbReference>
<keyword evidence="12" id="KW-1185">Reference proteome</keyword>
<dbReference type="GO" id="GO:0005737">
    <property type="term" value="C:cytoplasm"/>
    <property type="evidence" value="ECO:0007669"/>
    <property type="project" value="TreeGrafter"/>
</dbReference>
<feature type="domain" description="MsrB" evidence="10">
    <location>
        <begin position="55"/>
        <end position="177"/>
    </location>
</feature>
<dbReference type="SUPFAM" id="SSF51316">
    <property type="entry name" value="Mss4-like"/>
    <property type="match status" value="1"/>
</dbReference>
<feature type="active site" description="Nucleophile" evidence="9">
    <location>
        <position position="166"/>
    </location>
</feature>
<dbReference type="EMBL" id="AAQH01000001">
    <property type="protein sequence ID" value="EAT13642.1"/>
    <property type="molecule type" value="Genomic_DNA"/>
</dbReference>
<reference evidence="11 12" key="1">
    <citation type="submission" date="2006-03" db="EMBL/GenBank/DDBJ databases">
        <authorList>
            <person name="Pinhassi J."/>
            <person name="Pedros-Alio C."/>
            <person name="Ferriera S."/>
            <person name="Johnson J."/>
            <person name="Kravitz S."/>
            <person name="Halpern A."/>
            <person name="Remington K."/>
            <person name="Beeson K."/>
            <person name="Tran B."/>
            <person name="Rogers Y.-H."/>
            <person name="Friedman R."/>
            <person name="Venter J.C."/>
        </authorList>
    </citation>
    <scope>NUCLEOTIDE SEQUENCE [LARGE SCALE GENOMIC DNA]</scope>
    <source>
        <strain evidence="11 12">RED65</strain>
    </source>
</reference>
<feature type="binding site" evidence="9">
    <location>
        <position position="94"/>
    </location>
    <ligand>
        <name>Zn(2+)</name>
        <dbReference type="ChEBI" id="CHEBI:29105"/>
    </ligand>
</feature>
<evidence type="ECO:0000256" key="3">
    <source>
        <dbReference type="ARBA" id="ARBA00021130"/>
    </source>
</evidence>
<keyword evidence="5 9" id="KW-0862">Zinc</keyword>
<comment type="similarity">
    <text evidence="1 9">Belongs to the MsrB Met sulfoxide reductase family.</text>
</comment>
<protein>
    <recommendedName>
        <fullName evidence="3 9">Peptide methionine sulfoxide reductase MsrB</fullName>
        <ecNumber evidence="2 9">1.8.4.12</ecNumber>
    </recommendedName>
    <alternativeName>
        <fullName evidence="8 9">Peptide-methionine (R)-S-oxide reductase</fullName>
    </alternativeName>
</protein>
<dbReference type="Gene3D" id="2.170.150.20">
    <property type="entry name" value="Peptide methionine sulfoxide reductase"/>
    <property type="match status" value="1"/>
</dbReference>
<dbReference type="PANTHER" id="PTHR10173:SF52">
    <property type="entry name" value="METHIONINE-R-SULFOXIDE REDUCTASE B1"/>
    <property type="match status" value="1"/>
</dbReference>
<dbReference type="Pfam" id="PF01641">
    <property type="entry name" value="SelR"/>
    <property type="match status" value="1"/>
</dbReference>
<accession>Q1N6F0</accession>
<dbReference type="HAMAP" id="MF_01400">
    <property type="entry name" value="MsrB"/>
    <property type="match status" value="1"/>
</dbReference>
<dbReference type="PANTHER" id="PTHR10173">
    <property type="entry name" value="METHIONINE SULFOXIDE REDUCTASE"/>
    <property type="match status" value="1"/>
</dbReference>
<feature type="binding site" evidence="9">
    <location>
        <position position="97"/>
    </location>
    <ligand>
        <name>Zn(2+)</name>
        <dbReference type="ChEBI" id="CHEBI:29105"/>
    </ligand>
</feature>
<evidence type="ECO:0000256" key="7">
    <source>
        <dbReference type="ARBA" id="ARBA00048488"/>
    </source>
</evidence>
<dbReference type="GO" id="GO:0008270">
    <property type="term" value="F:zinc ion binding"/>
    <property type="evidence" value="ECO:0007669"/>
    <property type="project" value="UniProtKB-UniRule"/>
</dbReference>
<dbReference type="PROSITE" id="PS51790">
    <property type="entry name" value="MSRB"/>
    <property type="match status" value="1"/>
</dbReference>
<dbReference type="FunFam" id="2.170.150.20:FF:000001">
    <property type="entry name" value="Peptide methionine sulfoxide reductase MsrB"/>
    <property type="match status" value="1"/>
</dbReference>
<feature type="binding site" evidence="9">
    <location>
        <position position="146"/>
    </location>
    <ligand>
        <name>Zn(2+)</name>
        <dbReference type="ChEBI" id="CHEBI:29105"/>
    </ligand>
</feature>
<keyword evidence="4 9" id="KW-0479">Metal-binding</keyword>
<evidence type="ECO:0000256" key="6">
    <source>
        <dbReference type="ARBA" id="ARBA00023002"/>
    </source>
</evidence>
<dbReference type="EC" id="1.8.4.12" evidence="2 9"/>
<comment type="catalytic activity">
    <reaction evidence="7 9">
        <text>L-methionyl-[protein] + [thioredoxin]-disulfide + H2O = L-methionyl-(R)-S-oxide-[protein] + [thioredoxin]-dithiol</text>
        <dbReference type="Rhea" id="RHEA:24164"/>
        <dbReference type="Rhea" id="RHEA-COMP:10698"/>
        <dbReference type="Rhea" id="RHEA-COMP:10700"/>
        <dbReference type="Rhea" id="RHEA-COMP:12313"/>
        <dbReference type="Rhea" id="RHEA-COMP:12314"/>
        <dbReference type="ChEBI" id="CHEBI:15377"/>
        <dbReference type="ChEBI" id="CHEBI:16044"/>
        <dbReference type="ChEBI" id="CHEBI:29950"/>
        <dbReference type="ChEBI" id="CHEBI:45764"/>
        <dbReference type="ChEBI" id="CHEBI:50058"/>
        <dbReference type="EC" id="1.8.4.12"/>
    </reaction>
</comment>
<evidence type="ECO:0000256" key="8">
    <source>
        <dbReference type="ARBA" id="ARBA00075819"/>
    </source>
</evidence>
<comment type="caution">
    <text evidence="11">The sequence shown here is derived from an EMBL/GenBank/DDBJ whole genome shotgun (WGS) entry which is preliminary data.</text>
</comment>
<dbReference type="InterPro" id="IPR011057">
    <property type="entry name" value="Mss4-like_sf"/>
</dbReference>
<keyword evidence="6 9" id="KW-0560">Oxidoreductase</keyword>
<evidence type="ECO:0000259" key="10">
    <source>
        <dbReference type="PROSITE" id="PS51790"/>
    </source>
</evidence>
<evidence type="ECO:0000256" key="5">
    <source>
        <dbReference type="ARBA" id="ARBA00022833"/>
    </source>
</evidence>
<feature type="binding site" evidence="9">
    <location>
        <position position="143"/>
    </location>
    <ligand>
        <name>Zn(2+)</name>
        <dbReference type="ChEBI" id="CHEBI:29105"/>
    </ligand>
</feature>
<proteinExistence type="inferred from homology"/>
<evidence type="ECO:0000256" key="4">
    <source>
        <dbReference type="ARBA" id="ARBA00022723"/>
    </source>
</evidence>
<organism evidence="11 12">
    <name type="scientific">Bermanella marisrubri</name>
    <dbReference type="NCBI Taxonomy" id="207949"/>
    <lineage>
        <taxon>Bacteria</taxon>
        <taxon>Pseudomonadati</taxon>
        <taxon>Pseudomonadota</taxon>
        <taxon>Gammaproteobacteria</taxon>
        <taxon>Oceanospirillales</taxon>
        <taxon>Oceanospirillaceae</taxon>
        <taxon>Bermanella</taxon>
    </lineage>
</organism>